<dbReference type="InterPro" id="IPR050584">
    <property type="entry name" value="Cholesterol_7-desaturase"/>
</dbReference>
<evidence type="ECO:0000256" key="4">
    <source>
        <dbReference type="ARBA" id="ARBA00023004"/>
    </source>
</evidence>
<keyword evidence="4" id="KW-0408">Iron</keyword>
<evidence type="ECO:0000313" key="8">
    <source>
        <dbReference type="EMBL" id="MBC2769017.1"/>
    </source>
</evidence>
<dbReference type="Proteomes" id="UP000545386">
    <property type="component" value="Unassembled WGS sequence"/>
</dbReference>
<evidence type="ECO:0000256" key="5">
    <source>
        <dbReference type="ARBA" id="ARBA00023014"/>
    </source>
</evidence>
<evidence type="ECO:0000313" key="9">
    <source>
        <dbReference type="Proteomes" id="UP000545386"/>
    </source>
</evidence>
<dbReference type="GO" id="GO:0005506">
    <property type="term" value="F:iron ion binding"/>
    <property type="evidence" value="ECO:0007669"/>
    <property type="project" value="InterPro"/>
</dbReference>
<dbReference type="CDD" id="cd03479">
    <property type="entry name" value="Rieske_RO_Alpha_PhDO_like"/>
    <property type="match status" value="1"/>
</dbReference>
<reference evidence="7 9" key="1">
    <citation type="submission" date="2020-08" db="EMBL/GenBank/DDBJ databases">
        <title>Paraeoetvoesia sp. YC-7-48 draft genome sequence.</title>
        <authorList>
            <person name="Yao L."/>
        </authorList>
    </citation>
    <scope>NUCLEOTIDE SEQUENCE [LARGE SCALE GENOMIC DNA]</scope>
    <source>
        <strain evidence="7">7-48</strain>
        <strain evidence="9">YC-7-48</strain>
    </source>
</reference>
<organism evidence="7 9">
    <name type="scientific">Pusillimonas minor</name>
    <dbReference type="NCBI Taxonomy" id="2697024"/>
    <lineage>
        <taxon>Bacteria</taxon>
        <taxon>Pseudomonadati</taxon>
        <taxon>Pseudomonadota</taxon>
        <taxon>Betaproteobacteria</taxon>
        <taxon>Burkholderiales</taxon>
        <taxon>Alcaligenaceae</taxon>
        <taxon>Pusillimonas</taxon>
    </lineage>
</organism>
<dbReference type="EMBL" id="JACJUU010000002">
    <property type="protein sequence ID" value="MBC2769010.1"/>
    <property type="molecule type" value="Genomic_DNA"/>
</dbReference>
<dbReference type="SUPFAM" id="SSF55961">
    <property type="entry name" value="Bet v1-like"/>
    <property type="match status" value="1"/>
</dbReference>
<gene>
    <name evidence="7" type="ORF">GTU67_03660</name>
    <name evidence="8" type="ORF">GTU67_03695</name>
</gene>
<keyword evidence="9" id="KW-1185">Reference proteome</keyword>
<accession>A0A842HP02</accession>
<dbReference type="PROSITE" id="PS51296">
    <property type="entry name" value="RIESKE"/>
    <property type="match status" value="1"/>
</dbReference>
<dbReference type="SUPFAM" id="SSF50022">
    <property type="entry name" value="ISP domain"/>
    <property type="match status" value="1"/>
</dbReference>
<dbReference type="PANTHER" id="PTHR21266:SF59">
    <property type="entry name" value="BLR4922 PROTEIN"/>
    <property type="match status" value="1"/>
</dbReference>
<dbReference type="InterPro" id="IPR036922">
    <property type="entry name" value="Rieske_2Fe-2S_sf"/>
</dbReference>
<evidence type="ECO:0000313" key="7">
    <source>
        <dbReference type="EMBL" id="MBC2769010.1"/>
    </source>
</evidence>
<dbReference type="RefSeq" id="WP_185778817.1">
    <property type="nucleotide sequence ID" value="NZ_JACJUU010000002.1"/>
</dbReference>
<keyword evidence="5" id="KW-0411">Iron-sulfur</keyword>
<evidence type="ECO:0000256" key="3">
    <source>
        <dbReference type="ARBA" id="ARBA00023002"/>
    </source>
</evidence>
<dbReference type="AlphaFoldDB" id="A0A842HP02"/>
<keyword evidence="1" id="KW-0001">2Fe-2S</keyword>
<sequence>MTPEENDLLCRVTGDAPMGQLMRRHWTPVCLVEEVAEPDGTPVKARIFGEPLVVFRDTSGKVGVIAEHCPHRGPSLALGRNEEGGLRCLYHGWKFDIHGNILEMVSEPGGNRMAAGIKHPAYPVKEWGGMIWAYMGPQDAIPEFQPPAWAPTADTQVTIAKAVLPCNWAQILEGAIDSAHSSSLHSSDMVSTESVSGAEATDSLWLRPSNDKAPRLQIDRTPYGFRYAAIRIPIHNADVNDYVRSTVFVAPATALIPPNNLYNVANINVPADDTTTVFYFIAWGHPAQTPNTEQWRKFLGQTVGVDLDQNYRPLRTVENSFWQDRDAMKAGNFTGITGFPNQDVAMWCTMGAIADRTADHLGASDIAVAEFRKQMLKAVQVFRETGEVIGAGTYAIPKHICAFQTMVPKGTDWRTHEVGPVWETDKATA</sequence>
<evidence type="ECO:0000259" key="6">
    <source>
        <dbReference type="PROSITE" id="PS51296"/>
    </source>
</evidence>
<evidence type="ECO:0000256" key="2">
    <source>
        <dbReference type="ARBA" id="ARBA00022723"/>
    </source>
</evidence>
<dbReference type="GO" id="GO:0051537">
    <property type="term" value="F:2 iron, 2 sulfur cluster binding"/>
    <property type="evidence" value="ECO:0007669"/>
    <property type="project" value="UniProtKB-KW"/>
</dbReference>
<dbReference type="GO" id="GO:0016491">
    <property type="term" value="F:oxidoreductase activity"/>
    <property type="evidence" value="ECO:0007669"/>
    <property type="project" value="UniProtKB-KW"/>
</dbReference>
<feature type="domain" description="Rieske" evidence="6">
    <location>
        <begin position="26"/>
        <end position="133"/>
    </location>
</feature>
<comment type="caution">
    <text evidence="7">The sequence shown here is derived from an EMBL/GenBank/DDBJ whole genome shotgun (WGS) entry which is preliminary data.</text>
</comment>
<dbReference type="Pfam" id="PF19301">
    <property type="entry name" value="LigXa_C"/>
    <property type="match status" value="1"/>
</dbReference>
<dbReference type="PANTHER" id="PTHR21266">
    <property type="entry name" value="IRON-SULFUR DOMAIN CONTAINING PROTEIN"/>
    <property type="match status" value="1"/>
</dbReference>
<dbReference type="PROSITE" id="PS00570">
    <property type="entry name" value="RING_HYDROXYL_ALPHA"/>
    <property type="match status" value="1"/>
</dbReference>
<dbReference type="EMBL" id="JACJUU010000002">
    <property type="protein sequence ID" value="MBC2769017.1"/>
    <property type="molecule type" value="Genomic_DNA"/>
</dbReference>
<evidence type="ECO:0000256" key="1">
    <source>
        <dbReference type="ARBA" id="ARBA00022714"/>
    </source>
</evidence>
<protein>
    <submittedName>
        <fullName evidence="7">Rieske 2Fe-2S domain-containing protein</fullName>
    </submittedName>
</protein>
<dbReference type="Pfam" id="PF00355">
    <property type="entry name" value="Rieske"/>
    <property type="match status" value="1"/>
</dbReference>
<proteinExistence type="predicted"/>
<keyword evidence="2" id="KW-0479">Metal-binding</keyword>
<dbReference type="Gene3D" id="2.102.10.10">
    <property type="entry name" value="Rieske [2Fe-2S] iron-sulphur domain"/>
    <property type="match status" value="1"/>
</dbReference>
<dbReference type="InterPro" id="IPR045623">
    <property type="entry name" value="LigXa_C"/>
</dbReference>
<name>A0A842HP02_9BURK</name>
<keyword evidence="3" id="KW-0560">Oxidoreductase</keyword>
<dbReference type="InterPro" id="IPR017941">
    <property type="entry name" value="Rieske_2Fe-2S"/>
</dbReference>
<dbReference type="InterPro" id="IPR015881">
    <property type="entry name" value="ARHD_Rieske_2Fe_2S"/>
</dbReference>